<gene>
    <name evidence="5" type="ORF">E4U02_14540</name>
</gene>
<dbReference type="EMBL" id="SPQB01000059">
    <property type="protein sequence ID" value="TFU30531.1"/>
    <property type="molecule type" value="Genomic_DNA"/>
</dbReference>
<dbReference type="AlphaFoldDB" id="A0A4Y9FMY6"/>
<dbReference type="GO" id="GO:0004519">
    <property type="term" value="F:endonuclease activity"/>
    <property type="evidence" value="ECO:0007669"/>
    <property type="project" value="UniProtKB-KW"/>
</dbReference>
<sequence>MAEVTSKIGSGATPRGGSSVYVASGPALIRSQNIHDHEFKPEGLAFLSQEAAAVLRGVTVETGDVLINITGDSILRTAVVPESVLPARVNQHVAIVRSNGRVDPGFLQKWLSLPLMKEYMLGHSSGGTRKAITKGHLQSFPIPLPPLAEQRAIAATLGALDDKIESNRRAVVSISDLLDAQSEKSGADLPTVPLGVIATSVKDTVNPSKLGDAVVDHFSLPAFDAGARPERVAAATIKSNKFKVPRSAVLLSRLNPRFNRTWWASAGAEASALASTEFLVLASEDDLELAGVWLAVRDPFFREELPKRVTGTSGSHQRVRPDDVLTIEVPDFRSAAPEVKHSALALLMRAESLRMESDRLTALRDALLPELLAGRIRVPAEGVAA</sequence>
<keyword evidence="2" id="KW-0680">Restriction system</keyword>
<dbReference type="PANTHER" id="PTHR30408">
    <property type="entry name" value="TYPE-1 RESTRICTION ENZYME ECOKI SPECIFICITY PROTEIN"/>
    <property type="match status" value="1"/>
</dbReference>
<dbReference type="CDD" id="cd17256">
    <property type="entry name" value="RMtype1_S_EcoJA65PI-TRD1-CR1_like"/>
    <property type="match status" value="1"/>
</dbReference>
<dbReference type="InterPro" id="IPR052021">
    <property type="entry name" value="Type-I_RS_S_subunit"/>
</dbReference>
<dbReference type="PANTHER" id="PTHR30408:SF12">
    <property type="entry name" value="TYPE I RESTRICTION ENZYME MJAVIII SPECIFICITY SUBUNIT"/>
    <property type="match status" value="1"/>
</dbReference>
<dbReference type="GO" id="GO:0003677">
    <property type="term" value="F:DNA binding"/>
    <property type="evidence" value="ECO:0007669"/>
    <property type="project" value="UniProtKB-KW"/>
</dbReference>
<proteinExistence type="inferred from homology"/>
<evidence type="ECO:0000259" key="4">
    <source>
        <dbReference type="Pfam" id="PF01420"/>
    </source>
</evidence>
<comment type="similarity">
    <text evidence="1">Belongs to the type-I restriction system S methylase family.</text>
</comment>
<dbReference type="GO" id="GO:0009307">
    <property type="term" value="P:DNA restriction-modification system"/>
    <property type="evidence" value="ECO:0007669"/>
    <property type="project" value="UniProtKB-KW"/>
</dbReference>
<keyword evidence="5" id="KW-0540">Nuclease</keyword>
<dbReference type="Proteomes" id="UP000298358">
    <property type="component" value="Unassembled WGS sequence"/>
</dbReference>
<keyword evidence="5" id="KW-0378">Hydrolase</keyword>
<accession>A0A4Y9FMY6</accession>
<protein>
    <submittedName>
        <fullName evidence="5">Restriction endonuclease subunit S</fullName>
    </submittedName>
</protein>
<keyword evidence="5" id="KW-0255">Endonuclease</keyword>
<evidence type="ECO:0000313" key="6">
    <source>
        <dbReference type="Proteomes" id="UP000298358"/>
    </source>
</evidence>
<dbReference type="Gene3D" id="3.90.220.20">
    <property type="entry name" value="DNA methylase specificity domains"/>
    <property type="match status" value="2"/>
</dbReference>
<organism evidence="5 6">
    <name type="scientific">Microbacterium paludicola</name>
    <dbReference type="NCBI Taxonomy" id="300019"/>
    <lineage>
        <taxon>Bacteria</taxon>
        <taxon>Bacillati</taxon>
        <taxon>Actinomycetota</taxon>
        <taxon>Actinomycetes</taxon>
        <taxon>Micrococcales</taxon>
        <taxon>Microbacteriaceae</taxon>
        <taxon>Microbacterium</taxon>
    </lineage>
</organism>
<comment type="caution">
    <text evidence="5">The sequence shown here is derived from an EMBL/GenBank/DDBJ whole genome shotgun (WGS) entry which is preliminary data.</text>
</comment>
<feature type="domain" description="Type I restriction modification DNA specificity" evidence="4">
    <location>
        <begin position="104"/>
        <end position="169"/>
    </location>
</feature>
<evidence type="ECO:0000256" key="1">
    <source>
        <dbReference type="ARBA" id="ARBA00010923"/>
    </source>
</evidence>
<dbReference type="InterPro" id="IPR044946">
    <property type="entry name" value="Restrct_endonuc_typeI_TRD_sf"/>
</dbReference>
<evidence type="ECO:0000256" key="3">
    <source>
        <dbReference type="ARBA" id="ARBA00023125"/>
    </source>
</evidence>
<dbReference type="SUPFAM" id="SSF116734">
    <property type="entry name" value="DNA methylase specificity domain"/>
    <property type="match status" value="2"/>
</dbReference>
<evidence type="ECO:0000256" key="2">
    <source>
        <dbReference type="ARBA" id="ARBA00022747"/>
    </source>
</evidence>
<dbReference type="Pfam" id="PF01420">
    <property type="entry name" value="Methylase_S"/>
    <property type="match status" value="1"/>
</dbReference>
<reference evidence="5 6" key="1">
    <citation type="submission" date="2019-03" db="EMBL/GenBank/DDBJ databases">
        <title>Diversity of the mouse oral microbiome.</title>
        <authorList>
            <person name="Joseph S."/>
            <person name="Aduse-Opoku J."/>
            <person name="Curtis M."/>
            <person name="Wade W."/>
            <person name="Hashim A."/>
        </authorList>
    </citation>
    <scope>NUCLEOTIDE SEQUENCE [LARGE SCALE GENOMIC DNA]</scope>
    <source>
        <strain evidence="5 6">P1012</strain>
    </source>
</reference>
<keyword evidence="3" id="KW-0238">DNA-binding</keyword>
<evidence type="ECO:0000313" key="5">
    <source>
        <dbReference type="EMBL" id="TFU30531.1"/>
    </source>
</evidence>
<dbReference type="InterPro" id="IPR000055">
    <property type="entry name" value="Restrct_endonuc_typeI_TRD"/>
</dbReference>
<keyword evidence="6" id="KW-1185">Reference proteome</keyword>
<name>A0A4Y9FMY6_9MICO</name>
<dbReference type="OrthoDB" id="9798929at2"/>